<keyword evidence="6" id="KW-1185">Reference proteome</keyword>
<dbReference type="InterPro" id="IPR036388">
    <property type="entry name" value="WH-like_DNA-bd_sf"/>
</dbReference>
<dbReference type="PANTHER" id="PTHR16305">
    <property type="entry name" value="TESTICULAR SOLUBLE ADENYLYL CYCLASE"/>
    <property type="match status" value="1"/>
</dbReference>
<dbReference type="Pfam" id="PF03704">
    <property type="entry name" value="BTAD"/>
    <property type="match status" value="1"/>
</dbReference>
<keyword evidence="3" id="KW-0802">TPR repeat</keyword>
<dbReference type="InterPro" id="IPR027417">
    <property type="entry name" value="P-loop_NTPase"/>
</dbReference>
<protein>
    <submittedName>
        <fullName evidence="5">AAA family ATPase</fullName>
    </submittedName>
</protein>
<feature type="repeat" description="TPR" evidence="3">
    <location>
        <begin position="823"/>
        <end position="856"/>
    </location>
</feature>
<dbReference type="RefSeq" id="WP_369868511.1">
    <property type="nucleotide sequence ID" value="NZ_JBGFFE010000003.1"/>
</dbReference>
<dbReference type="SMART" id="SM01043">
    <property type="entry name" value="BTAD"/>
    <property type="match status" value="1"/>
</dbReference>
<evidence type="ECO:0000259" key="4">
    <source>
        <dbReference type="SMART" id="SM01043"/>
    </source>
</evidence>
<evidence type="ECO:0000256" key="3">
    <source>
        <dbReference type="PROSITE-ProRule" id="PRU00339"/>
    </source>
</evidence>
<keyword evidence="1" id="KW-0547">Nucleotide-binding</keyword>
<evidence type="ECO:0000313" key="5">
    <source>
        <dbReference type="EMBL" id="MEY8762766.1"/>
    </source>
</evidence>
<dbReference type="Gene3D" id="1.10.10.10">
    <property type="entry name" value="Winged helix-like DNA-binding domain superfamily/Winged helix DNA-binding domain"/>
    <property type="match status" value="1"/>
</dbReference>
<evidence type="ECO:0000256" key="1">
    <source>
        <dbReference type="ARBA" id="ARBA00022741"/>
    </source>
</evidence>
<dbReference type="PANTHER" id="PTHR16305:SF28">
    <property type="entry name" value="GUANYLATE CYCLASE DOMAIN-CONTAINING PROTEIN"/>
    <property type="match status" value="1"/>
</dbReference>
<sequence length="1010" mass="118311">MFGNFEVNMNHVKILFPYNKAQALFCYLIINKECTRDKLAGLFWPEEEESNAKKNLRNALYKIKKTFNFEVLISPRKSTVMINPHIVIKSDVIDFLEDKNEIGLYTAPFLSGFYVKNAESFQNWLIEYREYLQHIYIRRLKSKISLEEKNKNYDKIENYCRMLIRTDEFDEDSYRKLMYSLMYEGKLNKAVETYNKLSEILNSELNIEPSRETKKLFKEILNKIGYTHSNLKHQKFFFGRRGELKFLQTNYFKFINNIETKSVLILGEAGIGKTKLKEKFLENITGSSIYVFETCCYQFEKEYILKPWNSIISNLAKIIESDKIALPQGYENIIGSFFPQFSKNCSIDSKLIESNNSLKYEVIINTIENVFKNLGSRKKILLVFEDIQWIDSMSLSLLGSIILSKNKNIILLATSRKERNEELDKFITSMKMHDKIKIIELYRLGFKETENFIKQALPNHNLSKKMVKKIYNETEGNLFFLTEYMNIIKSNGNINIMSSKMQDILKSRYLDVSENGRKILNICSMFFDETPLYILVKLMHKDELEIMDMLQELEDKFILTEALGENNINLKFTHQKLREFIYSNQSMARKKILHNKIGNIFEKSLSGNKNDLNIYYKLIYHFSNAGNYVKKLKYIMKSLNVYLGFSHELFPVLYYNNTKYSSLYFSDEKALNSMNKTEKLLNKIKSQTDSKETTLLEITFLHMKGRYLIRVGEYKEGTSIIKSMIDKALQIENVNYALEGYKQMIYYCIQTYDVKDMILYVNLALDIAVSEAYEDEKAVLFRLKALYNNMCGNYTEAEKLLNKSIDILERNDSVSDKYALNIAAAYNYIGEIRRYSTKFPQAIDYYNKAIKICEKKKITSTSAIFNINAGEAAFDMGNYTLAKEYFSRSLKIYNHFDLVWGRSVAEAFMSLIKIDEGNFDAALNYLKAAHTHSEMLKSPHEIGLVYSIKASIRIKMMENKGLNSIFQKYLCQNIDYYCKSGIEYLKRSLDYYEIDVLLKLKSKAESTDIK</sequence>
<dbReference type="SMART" id="SM00028">
    <property type="entry name" value="TPR"/>
    <property type="match status" value="5"/>
</dbReference>
<proteinExistence type="predicted"/>
<dbReference type="Gene3D" id="3.40.50.300">
    <property type="entry name" value="P-loop containing nucleotide triphosphate hydrolases"/>
    <property type="match status" value="1"/>
</dbReference>
<dbReference type="SUPFAM" id="SSF48452">
    <property type="entry name" value="TPR-like"/>
    <property type="match status" value="2"/>
</dbReference>
<dbReference type="Pfam" id="PF13191">
    <property type="entry name" value="AAA_16"/>
    <property type="match status" value="1"/>
</dbReference>
<dbReference type="InterPro" id="IPR041664">
    <property type="entry name" value="AAA_16"/>
</dbReference>
<dbReference type="Proteomes" id="UP001565220">
    <property type="component" value="Unassembled WGS sequence"/>
</dbReference>
<gene>
    <name evidence="5" type="ORF">AB8S09_03770</name>
</gene>
<organism evidence="5 6">
    <name type="scientific">Clostridium lapidicellarium</name>
    <dbReference type="NCBI Taxonomy" id="3240931"/>
    <lineage>
        <taxon>Bacteria</taxon>
        <taxon>Bacillati</taxon>
        <taxon>Bacillota</taxon>
        <taxon>Clostridia</taxon>
        <taxon>Eubacteriales</taxon>
        <taxon>Clostridiaceae</taxon>
        <taxon>Clostridium</taxon>
    </lineage>
</organism>
<dbReference type="Pfam" id="PF13181">
    <property type="entry name" value="TPR_8"/>
    <property type="match status" value="1"/>
</dbReference>
<evidence type="ECO:0000256" key="2">
    <source>
        <dbReference type="ARBA" id="ARBA00022840"/>
    </source>
</evidence>
<dbReference type="InterPro" id="IPR011990">
    <property type="entry name" value="TPR-like_helical_dom_sf"/>
</dbReference>
<dbReference type="Pfam" id="PF13424">
    <property type="entry name" value="TPR_12"/>
    <property type="match status" value="1"/>
</dbReference>
<feature type="domain" description="Bacterial transcriptional activator" evidence="4">
    <location>
        <begin position="90"/>
        <end position="221"/>
    </location>
</feature>
<dbReference type="PROSITE" id="PS50005">
    <property type="entry name" value="TPR"/>
    <property type="match status" value="1"/>
</dbReference>
<dbReference type="Gene3D" id="1.25.40.10">
    <property type="entry name" value="Tetratricopeptide repeat domain"/>
    <property type="match status" value="2"/>
</dbReference>
<dbReference type="SUPFAM" id="SSF52540">
    <property type="entry name" value="P-loop containing nucleoside triphosphate hydrolases"/>
    <property type="match status" value="1"/>
</dbReference>
<dbReference type="EMBL" id="JBGFFE010000003">
    <property type="protein sequence ID" value="MEY8762766.1"/>
    <property type="molecule type" value="Genomic_DNA"/>
</dbReference>
<reference evidence="5 6" key="1">
    <citation type="submission" date="2024-08" db="EMBL/GenBank/DDBJ databases">
        <title>Clostridium lapicellarii sp. nov., and Clostridium renhuaiense sp. nov., two species isolated from the mud in a fermentation cellar used for producing sauce-flavour Chinese liquors.</title>
        <authorList>
            <person name="Yang F."/>
            <person name="Wang H."/>
            <person name="Chen L.Q."/>
            <person name="Zhou N."/>
            <person name="Lu J.J."/>
            <person name="Pu X.X."/>
            <person name="Wan B."/>
            <person name="Wang L."/>
            <person name="Liu S.J."/>
        </authorList>
    </citation>
    <scope>NUCLEOTIDE SEQUENCE [LARGE SCALE GENOMIC DNA]</scope>
    <source>
        <strain evidence="5 6">MT-113</strain>
    </source>
</reference>
<comment type="caution">
    <text evidence="5">The sequence shown here is derived from an EMBL/GenBank/DDBJ whole genome shotgun (WGS) entry which is preliminary data.</text>
</comment>
<accession>A0ABV4DWZ9</accession>
<dbReference type="InterPro" id="IPR019734">
    <property type="entry name" value="TPR_rpt"/>
</dbReference>
<dbReference type="InterPro" id="IPR005158">
    <property type="entry name" value="BTAD"/>
</dbReference>
<name>A0ABV4DWZ9_9CLOT</name>
<evidence type="ECO:0000313" key="6">
    <source>
        <dbReference type="Proteomes" id="UP001565220"/>
    </source>
</evidence>
<keyword evidence="2" id="KW-0067">ATP-binding</keyword>